<dbReference type="GeneID" id="90540087"/>
<gene>
    <name evidence="1" type="ORF">VNE69_01223</name>
</gene>
<keyword evidence="2" id="KW-1185">Reference proteome</keyword>
<sequence>MNILHLFYLSICSTTEHNQLSTFDYSTKEQSSSKKCYCELLLEFNQEYKRLKKKNNKNIDEEVNKLISNYTTKFMIKNNIKDDHIRKQYEQILREHKVE</sequence>
<evidence type="ECO:0000313" key="1">
    <source>
        <dbReference type="EMBL" id="WUR02285.1"/>
    </source>
</evidence>
<dbReference type="Proteomes" id="UP001334084">
    <property type="component" value="Chromosome 1"/>
</dbReference>
<proteinExistence type="predicted"/>
<dbReference type="AlphaFoldDB" id="A0AAX4J8K8"/>
<reference evidence="1" key="1">
    <citation type="journal article" date="2024" name="BMC Genomics">
        <title>Functional annotation of a divergent genome using sequence and structure-based similarity.</title>
        <authorList>
            <person name="Svedberg D."/>
            <person name="Winiger R.R."/>
            <person name="Berg A."/>
            <person name="Sharma H."/>
            <person name="Tellgren-Roth C."/>
            <person name="Debrunner-Vossbrinck B.A."/>
            <person name="Vossbrinck C.R."/>
            <person name="Barandun J."/>
        </authorList>
    </citation>
    <scope>NUCLEOTIDE SEQUENCE</scope>
    <source>
        <strain evidence="1">Illinois isolate</strain>
    </source>
</reference>
<accession>A0AAX4J8K8</accession>
<organism evidence="1 2">
    <name type="scientific">Vairimorpha necatrix</name>
    <dbReference type="NCBI Taxonomy" id="6039"/>
    <lineage>
        <taxon>Eukaryota</taxon>
        <taxon>Fungi</taxon>
        <taxon>Fungi incertae sedis</taxon>
        <taxon>Microsporidia</taxon>
        <taxon>Nosematidae</taxon>
        <taxon>Vairimorpha</taxon>
    </lineage>
</organism>
<dbReference type="EMBL" id="CP142726">
    <property type="protein sequence ID" value="WUR02285.1"/>
    <property type="molecule type" value="Genomic_DNA"/>
</dbReference>
<dbReference type="RefSeq" id="XP_065328430.1">
    <property type="nucleotide sequence ID" value="XM_065472358.1"/>
</dbReference>
<dbReference type="KEGG" id="vnx:VNE69_01223"/>
<protein>
    <submittedName>
        <fullName evidence="1">Uncharacterized protein</fullName>
    </submittedName>
</protein>
<name>A0AAX4J8K8_9MICR</name>
<evidence type="ECO:0000313" key="2">
    <source>
        <dbReference type="Proteomes" id="UP001334084"/>
    </source>
</evidence>